<evidence type="ECO:0000256" key="4">
    <source>
        <dbReference type="ARBA" id="ARBA00011894"/>
    </source>
</evidence>
<evidence type="ECO:0000256" key="2">
    <source>
        <dbReference type="ARBA" id="ARBA00005180"/>
    </source>
</evidence>
<evidence type="ECO:0000256" key="7">
    <source>
        <dbReference type="ARBA" id="ARBA00022679"/>
    </source>
</evidence>
<evidence type="ECO:0000256" key="3">
    <source>
        <dbReference type="ARBA" id="ARBA00009516"/>
    </source>
</evidence>
<keyword evidence="8" id="KW-0547">Nucleotide-binding</keyword>
<evidence type="ECO:0000256" key="9">
    <source>
        <dbReference type="ARBA" id="ARBA00023134"/>
    </source>
</evidence>
<dbReference type="EC" id="2.4.2.9" evidence="4"/>
<dbReference type="VEuPathDB" id="TriTrypDB:TcIL3000_4_3010"/>
<evidence type="ECO:0000256" key="1">
    <source>
        <dbReference type="ARBA" id="ARBA00001946"/>
    </source>
</evidence>
<organism evidence="11">
    <name type="scientific">Trypanosoma congolense (strain IL3000)</name>
    <dbReference type="NCBI Taxonomy" id="1068625"/>
    <lineage>
        <taxon>Eukaryota</taxon>
        <taxon>Discoba</taxon>
        <taxon>Euglenozoa</taxon>
        <taxon>Kinetoplastea</taxon>
        <taxon>Metakinetoplastina</taxon>
        <taxon>Trypanosomatida</taxon>
        <taxon>Trypanosomatidae</taxon>
        <taxon>Trypanosoma</taxon>
        <taxon>Nannomonas</taxon>
    </lineage>
</organism>
<protein>
    <recommendedName>
        <fullName evidence="4">uracil phosphoribosyltransferase</fullName>
        <ecNumber evidence="4">2.4.2.9</ecNumber>
    </recommendedName>
</protein>
<keyword evidence="7 11" id="KW-0808">Transferase</keyword>
<keyword evidence="6 11" id="KW-0328">Glycosyltransferase</keyword>
<dbReference type="EMBL" id="HE575317">
    <property type="protein sequence ID" value="CCC90208.1"/>
    <property type="molecule type" value="Genomic_DNA"/>
</dbReference>
<keyword evidence="9" id="KW-0342">GTP-binding</keyword>
<dbReference type="InterPro" id="IPR029057">
    <property type="entry name" value="PRTase-like"/>
</dbReference>
<dbReference type="FunFam" id="3.40.50.2020:FF:000023">
    <property type="entry name" value="Probable uracil phosphoribosyltransferase"/>
    <property type="match status" value="1"/>
</dbReference>
<reference evidence="11" key="1">
    <citation type="journal article" date="2012" name="Proc. Natl. Acad. Sci. U.S.A.">
        <title>Antigenic diversity is generated by distinct evolutionary mechanisms in African trypanosome species.</title>
        <authorList>
            <person name="Jackson A.P."/>
            <person name="Berry A."/>
            <person name="Aslett M."/>
            <person name="Allison H.C."/>
            <person name="Burton P."/>
            <person name="Vavrova-Anderson J."/>
            <person name="Brown R."/>
            <person name="Browne H."/>
            <person name="Corton N."/>
            <person name="Hauser H."/>
            <person name="Gamble J."/>
            <person name="Gilderthorp R."/>
            <person name="Marcello L."/>
            <person name="McQuillan J."/>
            <person name="Otto T.D."/>
            <person name="Quail M.A."/>
            <person name="Sanders M.J."/>
            <person name="van Tonder A."/>
            <person name="Ginger M.L."/>
            <person name="Field M.C."/>
            <person name="Barry J.D."/>
            <person name="Hertz-Fowler C."/>
            <person name="Berriman M."/>
        </authorList>
    </citation>
    <scope>NUCLEOTIDE SEQUENCE</scope>
    <source>
        <strain evidence="11">IL3000</strain>
    </source>
</reference>
<evidence type="ECO:0000256" key="6">
    <source>
        <dbReference type="ARBA" id="ARBA00022676"/>
    </source>
</evidence>
<keyword evidence="5" id="KW-0021">Allosteric enzyme</keyword>
<comment type="similarity">
    <text evidence="3">Belongs to the UPRTase family.</text>
</comment>
<name>G0ULF3_TRYCI</name>
<dbReference type="InterPro" id="IPR000836">
    <property type="entry name" value="PRTase_dom"/>
</dbReference>
<dbReference type="GO" id="GO:0005525">
    <property type="term" value="F:GTP binding"/>
    <property type="evidence" value="ECO:0007669"/>
    <property type="project" value="UniProtKB-KW"/>
</dbReference>
<evidence type="ECO:0000259" key="10">
    <source>
        <dbReference type="Pfam" id="PF14681"/>
    </source>
</evidence>
<dbReference type="GO" id="GO:0004845">
    <property type="term" value="F:uracil phosphoribosyltransferase activity"/>
    <property type="evidence" value="ECO:0007669"/>
    <property type="project" value="UniProtKB-EC"/>
</dbReference>
<evidence type="ECO:0000256" key="8">
    <source>
        <dbReference type="ARBA" id="ARBA00022741"/>
    </source>
</evidence>
<dbReference type="SUPFAM" id="SSF53271">
    <property type="entry name" value="PRTase-like"/>
    <property type="match status" value="1"/>
</dbReference>
<dbReference type="NCBIfam" id="NF001097">
    <property type="entry name" value="PRK00129.1"/>
    <property type="match status" value="1"/>
</dbReference>
<dbReference type="GO" id="GO:0008655">
    <property type="term" value="P:pyrimidine-containing compound salvage"/>
    <property type="evidence" value="ECO:0007669"/>
    <property type="project" value="UniProtKB-ARBA"/>
</dbReference>
<evidence type="ECO:0000256" key="5">
    <source>
        <dbReference type="ARBA" id="ARBA00022533"/>
    </source>
</evidence>
<proteinExistence type="inferred from homology"/>
<dbReference type="Gene3D" id="3.40.50.2020">
    <property type="match status" value="1"/>
</dbReference>
<accession>G0ULF3</accession>
<dbReference type="CDD" id="cd06223">
    <property type="entry name" value="PRTases_typeI"/>
    <property type="match status" value="1"/>
</dbReference>
<dbReference type="AlphaFoldDB" id="G0ULF3"/>
<comment type="pathway">
    <text evidence="2">Pyrimidine metabolism; UMP biosynthesis via salvage pathway; UMP from uracil: step 1/1.</text>
</comment>
<dbReference type="Pfam" id="PF14681">
    <property type="entry name" value="UPRTase"/>
    <property type="match status" value="1"/>
</dbReference>
<comment type="cofactor">
    <cofactor evidence="1">
        <name>Mg(2+)</name>
        <dbReference type="ChEBI" id="CHEBI:18420"/>
    </cofactor>
</comment>
<evidence type="ECO:0000313" key="11">
    <source>
        <dbReference type="EMBL" id="CCC90208.1"/>
    </source>
</evidence>
<gene>
    <name evidence="11" type="ORF">TCIL3000_4_3010</name>
</gene>
<feature type="domain" description="Phosphoribosyltransferase" evidence="10">
    <location>
        <begin position="28"/>
        <end position="236"/>
    </location>
</feature>
<sequence length="238" mass="26901">MKQGMARDFTEQEKALLSEFPSYHLLQQTNQLQYLFTIIRRQETTRTDFVFYSERIIRLIVETALNLIPTTPQDVVTPTGRVFHGCAPDGQGIIGISILRAGEAMERVLRETCRGIRIGKILVQRDETKPDKPPDERFNYSKIPSDVSKRHVLLLDPMIATGGSVIRATQVLVEEYNVPQENIIFLNLISSPEGIRRYLGAFPRVNVVSAALDGALDERKYIIPGLGDFGDRYFGTCE</sequence>